<dbReference type="SMART" id="SM00642">
    <property type="entry name" value="Aamy"/>
    <property type="match status" value="1"/>
</dbReference>
<reference evidence="12 13" key="1">
    <citation type="submission" date="2016-10" db="EMBL/GenBank/DDBJ databases">
        <authorList>
            <person name="de Groot N.N."/>
        </authorList>
    </citation>
    <scope>NUCLEOTIDE SEQUENCE [LARGE SCALE GENOMIC DNA]</scope>
    <source>
        <strain evidence="12 13">DSM 19033</strain>
    </source>
</reference>
<dbReference type="InterPro" id="IPR012767">
    <property type="entry name" value="Trehalose_TreY"/>
</dbReference>
<dbReference type="InterPro" id="IPR006047">
    <property type="entry name" value="GH13_cat_dom"/>
</dbReference>
<evidence type="ECO:0000256" key="1">
    <source>
        <dbReference type="ARBA" id="ARBA00000439"/>
    </source>
</evidence>
<evidence type="ECO:0000256" key="3">
    <source>
        <dbReference type="ARBA" id="ARBA00012560"/>
    </source>
</evidence>
<dbReference type="NCBIfam" id="TIGR02401">
    <property type="entry name" value="trehalose_TreY"/>
    <property type="match status" value="1"/>
</dbReference>
<evidence type="ECO:0000256" key="10">
    <source>
        <dbReference type="RuleBase" id="RU361207"/>
    </source>
</evidence>
<dbReference type="InterPro" id="IPR013797">
    <property type="entry name" value="Maltooligo_trehalose_synth_4"/>
</dbReference>
<proteinExistence type="inferred from homology"/>
<dbReference type="Pfam" id="PF00128">
    <property type="entry name" value="Alpha-amylase"/>
    <property type="match status" value="1"/>
</dbReference>
<accession>A0A1H4ELC9</accession>
<keyword evidence="6 10" id="KW-0808">Transferase</keyword>
<evidence type="ECO:0000259" key="11">
    <source>
        <dbReference type="PROSITE" id="PS51082"/>
    </source>
</evidence>
<dbReference type="NCBIfam" id="NF011080">
    <property type="entry name" value="PRK14508.1-3"/>
    <property type="match status" value="1"/>
</dbReference>
<dbReference type="GO" id="GO:0005975">
    <property type="term" value="P:carbohydrate metabolic process"/>
    <property type="evidence" value="ECO:0007669"/>
    <property type="project" value="InterPro"/>
</dbReference>
<comment type="catalytic activity">
    <reaction evidence="1 10">
        <text>Transfers a segment of a (1-&gt;4)-alpha-D-glucan to a new position in an acceptor, which may be glucose or a (1-&gt;4)-alpha-D-glucan.</text>
        <dbReference type="EC" id="2.4.1.25"/>
    </reaction>
</comment>
<dbReference type="GO" id="GO:0003779">
    <property type="term" value="F:actin binding"/>
    <property type="evidence" value="ECO:0007669"/>
    <property type="project" value="InterPro"/>
</dbReference>
<evidence type="ECO:0000256" key="6">
    <source>
        <dbReference type="ARBA" id="ARBA00022679"/>
    </source>
</evidence>
<dbReference type="Gene3D" id="3.30.1590.10">
    <property type="entry name" value="Maltooligosyl trehalose synthase, domain 2"/>
    <property type="match status" value="1"/>
</dbReference>
<dbReference type="InterPro" id="IPR003124">
    <property type="entry name" value="WH2_dom"/>
</dbReference>
<dbReference type="OrthoDB" id="9811841at2"/>
<feature type="domain" description="WH2" evidence="11">
    <location>
        <begin position="684"/>
        <end position="702"/>
    </location>
</feature>
<dbReference type="STRING" id="425514.SAMN05443550_1063"/>
<dbReference type="NCBIfam" id="TIGR00217">
    <property type="entry name" value="malQ"/>
    <property type="match status" value="1"/>
</dbReference>
<dbReference type="SUPFAM" id="SSF51445">
    <property type="entry name" value="(Trans)glycosidases"/>
    <property type="match status" value="2"/>
</dbReference>
<keyword evidence="13" id="KW-1185">Reference proteome</keyword>
<protein>
    <recommendedName>
        <fullName evidence="4 10">4-alpha-glucanotransferase</fullName>
        <ecNumber evidence="3 10">2.4.1.25</ecNumber>
    </recommendedName>
    <alternativeName>
        <fullName evidence="8 10">Amylomaltase</fullName>
    </alternativeName>
    <alternativeName>
        <fullName evidence="9 10">Disproportionating enzyme</fullName>
    </alternativeName>
</protein>
<dbReference type="Pfam" id="PF02446">
    <property type="entry name" value="Glyco_hydro_77"/>
    <property type="match status" value="1"/>
</dbReference>
<keyword evidence="7 10" id="KW-0119">Carbohydrate metabolism</keyword>
<evidence type="ECO:0000256" key="9">
    <source>
        <dbReference type="ARBA" id="ARBA00031501"/>
    </source>
</evidence>
<dbReference type="Gene3D" id="3.20.20.80">
    <property type="entry name" value="Glycosidases"/>
    <property type="match status" value="2"/>
</dbReference>
<evidence type="ECO:0000256" key="8">
    <source>
        <dbReference type="ARBA" id="ARBA00031423"/>
    </source>
</evidence>
<comment type="similarity">
    <text evidence="2 10">Belongs to the disproportionating enzyme family.</text>
</comment>
<dbReference type="CDD" id="cd11336">
    <property type="entry name" value="AmyAc_MTSase"/>
    <property type="match status" value="1"/>
</dbReference>
<dbReference type="EC" id="2.4.1.25" evidence="3 10"/>
<dbReference type="InterPro" id="IPR003385">
    <property type="entry name" value="Glyco_hydro_77"/>
</dbReference>
<dbReference type="InterPro" id="IPR017853">
    <property type="entry name" value="GH"/>
</dbReference>
<gene>
    <name evidence="12" type="ORF">SAMN05443550_1063</name>
</gene>
<evidence type="ECO:0000256" key="7">
    <source>
        <dbReference type="ARBA" id="ARBA00023277"/>
    </source>
</evidence>
<dbReference type="EMBL" id="FNRA01000006">
    <property type="protein sequence ID" value="SEA85052.1"/>
    <property type="molecule type" value="Genomic_DNA"/>
</dbReference>
<sequence length="1333" mass="152849">MLNPISTYRIQFHKGFTFKDLDQIIPYLKNIGITTIYASPVLEAVPGSMHGYDTVNPGRINPEIGTLEELKEISGKLRELDMQWVQDIVPNHMAFDPHNPWLMDVLKNGRASAYAGFFDINWSGDENLPLMVPFLGSSLEETIAAGELKLVKRNDGIKLQYFETEWPVNDKVKDTGMPLQEAVRAQYYRLCSWKETDEQINYRRFFTVNSLICLNMQYEETFTAYHQLIKTLLDEGVFQGLRVDHIDGLYDPEGYVERLRALAGEDIYIVVEKILGEGEWFPGKWPVQGTTGYDFLAQVNNLFTAKDAKKKFTKFYESLTGENKSILRLIRQKKAGILGDHMAGELDNLYQLFTGLQLATAEELNTLKAGTLKDAIGQLLICCPVYRFYDSELPLSYLYAEEMEHLFKEVNVVKTLQDAVSLLRTVLLERPLAGDAAYNSGAAQFYLRCMQFSGPLMAKGVEDTLMYTYNRFVGHNEVGDAPSAFGINKEDFHELMQNRELALPASMNGTSTHDTKRGEDVRARLNVLTDLPDEWIIKVKDWRKFNKEFASGLDPNDEYFIYQTIAGSYPMPGMPEDNYTERLQAYLEKALREGKINSNWTEPDADYERLVKNFVLEILSQSSPFWKSFAPFHRKISDFGILNSLSQLLLKFTCPGVPDTYQGTELWDLSLVDPDNRRPVDYGQRSQWLEDIRNGNTSLKKLWKERFNGKIKLYLLHVLLQKLKPYAGLLASGDYISLEVKGEFADNLLAFARQEENKWLVVVVPLFLAQLHEEMPDLEKLNWGNTHIKLPVRSSFHWNNLMNDDTGISSGPVLSVTELFDDFPLGLVSLEQIENRRGAGVLLHVTSLPSAFGIGDIGIEAWNFIDFLVKSEQKYWQLLPLNPIGTDQGFSPYSSVSAMAGNTMLISIEQLYMTGFLEERYVNKFRSAVKDEIDFEKIAGLKDRMLLKAFLFGVDTDQPGDTSYSEFCEREKNWLDDFALYSVLKENQGGVAWVDWYPAYRDRDPVKLRQFAADYRQELEFVKWKQFIFFVQWADVKAYAKDNGIKLYGDLPFYVGYDSADVWSNRELFGLDAEGRMTGIAGVPPDYFNADGQLWGMPVYDWEKMKADGYQWWLRRIHKNMELYDLLRLDHFRAFSDYWEIPAGESTAVNGIWKPGPRADFFTVLEREFPDMPFVAEDLGEINEAVYELRDEFKLPGMKVLQFAFGEDMGLTDHIPHNFKSDDFIVYTGTHDNNTTRGWYEMEAGKIVRKNLDKYTGTGVDSKNVHTVLARLAYASVAKVVILPMQDILGLDGKSRMNKPASPDGNWKWRMKEQPGKSVEKMLRSLVRTYGRS</sequence>
<evidence type="ECO:0000256" key="5">
    <source>
        <dbReference type="ARBA" id="ARBA00022676"/>
    </source>
</evidence>
<dbReference type="PANTHER" id="PTHR32438:SF5">
    <property type="entry name" value="4-ALPHA-GLUCANOTRANSFERASE DPE1, CHLOROPLASTIC_AMYLOPLASTIC"/>
    <property type="match status" value="1"/>
</dbReference>
<keyword evidence="5 10" id="KW-0328">Glycosyltransferase</keyword>
<evidence type="ECO:0000256" key="2">
    <source>
        <dbReference type="ARBA" id="ARBA00005684"/>
    </source>
</evidence>
<dbReference type="PROSITE" id="PS51082">
    <property type="entry name" value="WH2"/>
    <property type="match status" value="1"/>
</dbReference>
<dbReference type="Gene3D" id="1.10.150.200">
    <property type="entry name" value="Maltooligosyl trehalose synthase, domain 3"/>
    <property type="match status" value="1"/>
</dbReference>
<evidence type="ECO:0000313" key="13">
    <source>
        <dbReference type="Proteomes" id="UP000198850"/>
    </source>
</evidence>
<dbReference type="GO" id="GO:0004134">
    <property type="term" value="F:4-alpha-glucanotransferase activity"/>
    <property type="evidence" value="ECO:0007669"/>
    <property type="project" value="UniProtKB-EC"/>
</dbReference>
<name>A0A1H4ELC9_9SPHI</name>
<evidence type="ECO:0000256" key="4">
    <source>
        <dbReference type="ARBA" id="ARBA00020295"/>
    </source>
</evidence>
<evidence type="ECO:0000313" key="12">
    <source>
        <dbReference type="EMBL" id="SEA85052.1"/>
    </source>
</evidence>
<organism evidence="12 13">
    <name type="scientific">Pedobacter hartonius</name>
    <dbReference type="NCBI Taxonomy" id="425514"/>
    <lineage>
        <taxon>Bacteria</taxon>
        <taxon>Pseudomonadati</taxon>
        <taxon>Bacteroidota</taxon>
        <taxon>Sphingobacteriia</taxon>
        <taxon>Sphingobacteriales</taxon>
        <taxon>Sphingobacteriaceae</taxon>
        <taxon>Pedobacter</taxon>
    </lineage>
</organism>
<dbReference type="Gene3D" id="1.10.10.470">
    <property type="entry name" value="Maltooligosyl trehalose synthase, domain 4"/>
    <property type="match status" value="1"/>
</dbReference>
<dbReference type="RefSeq" id="WP_090556894.1">
    <property type="nucleotide sequence ID" value="NZ_FNRA01000006.1"/>
</dbReference>
<dbReference type="PANTHER" id="PTHR32438">
    <property type="entry name" value="4-ALPHA-GLUCANOTRANSFERASE DPE1, CHLOROPLASTIC/AMYLOPLASTIC"/>
    <property type="match status" value="1"/>
</dbReference>
<dbReference type="Proteomes" id="UP000198850">
    <property type="component" value="Unassembled WGS sequence"/>
</dbReference>